<dbReference type="AlphaFoldDB" id="A0A2N4UF79"/>
<name>A0A2N4UF79_9BURK</name>
<gene>
    <name evidence="3" type="ORF">CR155_12725</name>
</gene>
<evidence type="ECO:0000313" key="4">
    <source>
        <dbReference type="Proteomes" id="UP000234328"/>
    </source>
</evidence>
<dbReference type="OrthoDB" id="8687660at2"/>
<evidence type="ECO:0000313" key="3">
    <source>
        <dbReference type="EMBL" id="PLC53664.1"/>
    </source>
</evidence>
<sequence length="102" mass="11404">MNAQKLHRLRSLRDGHPVHGRSSSLSRNRLRKRATNVSLPKDLLSEAKALQINISQAAEAGVVQATACTRSERWLAENQEAIESSNAFVGKYGLPLTKYRMF</sequence>
<keyword evidence="1" id="KW-1277">Toxin-antitoxin system</keyword>
<dbReference type="EMBL" id="PDNV01000007">
    <property type="protein sequence ID" value="PLC53664.1"/>
    <property type="molecule type" value="Genomic_DNA"/>
</dbReference>
<feature type="compositionally biased region" description="Basic residues" evidence="2">
    <location>
        <begin position="1"/>
        <end position="10"/>
    </location>
</feature>
<evidence type="ECO:0000256" key="2">
    <source>
        <dbReference type="SAM" id="MobiDB-lite"/>
    </source>
</evidence>
<evidence type="ECO:0000256" key="1">
    <source>
        <dbReference type="ARBA" id="ARBA00022649"/>
    </source>
</evidence>
<dbReference type="Proteomes" id="UP000234328">
    <property type="component" value="Unassembled WGS sequence"/>
</dbReference>
<accession>A0A2N4UF79</accession>
<comment type="caution">
    <text evidence="3">The sequence shown here is derived from an EMBL/GenBank/DDBJ whole genome shotgun (WGS) entry which is preliminary data.</text>
</comment>
<organism evidence="3 4">
    <name type="scientific">Pollutimonas nitritireducens</name>
    <dbReference type="NCBI Taxonomy" id="2045209"/>
    <lineage>
        <taxon>Bacteria</taxon>
        <taxon>Pseudomonadati</taxon>
        <taxon>Pseudomonadota</taxon>
        <taxon>Betaproteobacteria</taxon>
        <taxon>Burkholderiales</taxon>
        <taxon>Alcaligenaceae</taxon>
        <taxon>Pollutimonas</taxon>
    </lineage>
</organism>
<feature type="region of interest" description="Disordered" evidence="2">
    <location>
        <begin position="1"/>
        <end position="33"/>
    </location>
</feature>
<reference evidence="3 4" key="1">
    <citation type="submission" date="2017-10" db="EMBL/GenBank/DDBJ databases">
        <title>Two draft genome sequences of Pusillimonas sp. strains isolated from a nitrate- and radionuclide-contaminated groundwater in Russia.</title>
        <authorList>
            <person name="Grouzdev D.S."/>
            <person name="Tourova T.P."/>
            <person name="Goeva M.A."/>
            <person name="Babich T.L."/>
            <person name="Sokolova D.S."/>
            <person name="Abdullin R."/>
            <person name="Poltaraus A.B."/>
            <person name="Toshchakov S.V."/>
            <person name="Nazina T.N."/>
        </authorList>
    </citation>
    <scope>NUCLEOTIDE SEQUENCE [LARGE SCALE GENOMIC DNA]</scope>
    <source>
        <strain evidence="3 4">JR1/69-2-13</strain>
    </source>
</reference>
<dbReference type="InterPro" id="IPR009956">
    <property type="entry name" value="Post-segregation_anti-tox_CcdA"/>
</dbReference>
<protein>
    <submittedName>
        <fullName evidence="3">Post-segregation antitoxin CcdA</fullName>
    </submittedName>
</protein>
<dbReference type="RefSeq" id="WP_102070387.1">
    <property type="nucleotide sequence ID" value="NZ_PDNV01000007.1"/>
</dbReference>
<proteinExistence type="predicted"/>
<dbReference type="Pfam" id="PF07362">
    <property type="entry name" value="CcdA"/>
    <property type="match status" value="1"/>
</dbReference>
<keyword evidence="4" id="KW-1185">Reference proteome</keyword>